<dbReference type="InterPro" id="IPR050807">
    <property type="entry name" value="TransReg_Diox_bact_type"/>
</dbReference>
<gene>
    <name evidence="3" type="ORF">SAMN05443507_10325</name>
</gene>
<name>A0A1M6LN30_9BACL</name>
<evidence type="ECO:0000313" key="3">
    <source>
        <dbReference type="EMBL" id="SHJ72553.1"/>
    </source>
</evidence>
<dbReference type="Pfam" id="PF01381">
    <property type="entry name" value="HTH_3"/>
    <property type="match status" value="1"/>
</dbReference>
<evidence type="ECO:0000313" key="4">
    <source>
        <dbReference type="Proteomes" id="UP000184016"/>
    </source>
</evidence>
<dbReference type="Gene3D" id="1.10.260.40">
    <property type="entry name" value="lambda repressor-like DNA-binding domains"/>
    <property type="match status" value="1"/>
</dbReference>
<dbReference type="SMART" id="SM00530">
    <property type="entry name" value="HTH_XRE"/>
    <property type="match status" value="1"/>
</dbReference>
<dbReference type="SUPFAM" id="SSF47413">
    <property type="entry name" value="lambda repressor-like DNA-binding domains"/>
    <property type="match status" value="1"/>
</dbReference>
<dbReference type="PANTHER" id="PTHR46797">
    <property type="entry name" value="HTH-TYPE TRANSCRIPTIONAL REGULATOR"/>
    <property type="match status" value="1"/>
</dbReference>
<dbReference type="PANTHER" id="PTHR46797:SF1">
    <property type="entry name" value="METHYLPHOSPHONATE SYNTHASE"/>
    <property type="match status" value="1"/>
</dbReference>
<dbReference type="PROSITE" id="PS50943">
    <property type="entry name" value="HTH_CROC1"/>
    <property type="match status" value="1"/>
</dbReference>
<accession>A0A1M6LN30</accession>
<organism evidence="3 4">
    <name type="scientific">Alicyclobacillus tolerans</name>
    <dbReference type="NCBI Taxonomy" id="90970"/>
    <lineage>
        <taxon>Bacteria</taxon>
        <taxon>Bacillati</taxon>
        <taxon>Bacillota</taxon>
        <taxon>Bacilli</taxon>
        <taxon>Bacillales</taxon>
        <taxon>Alicyclobacillaceae</taxon>
        <taxon>Alicyclobacillus</taxon>
    </lineage>
</organism>
<dbReference type="Proteomes" id="UP000184016">
    <property type="component" value="Unassembled WGS sequence"/>
</dbReference>
<dbReference type="InterPro" id="IPR001387">
    <property type="entry name" value="Cro/C1-type_HTH"/>
</dbReference>
<dbReference type="GO" id="GO:0005829">
    <property type="term" value="C:cytosol"/>
    <property type="evidence" value="ECO:0007669"/>
    <property type="project" value="TreeGrafter"/>
</dbReference>
<dbReference type="STRING" id="1830138.SAMN05443507_10325"/>
<dbReference type="GO" id="GO:0003677">
    <property type="term" value="F:DNA binding"/>
    <property type="evidence" value="ECO:0007669"/>
    <property type="project" value="UniProtKB-KW"/>
</dbReference>
<reference evidence="4" key="1">
    <citation type="submission" date="2016-11" db="EMBL/GenBank/DDBJ databases">
        <authorList>
            <person name="Varghese N."/>
            <person name="Submissions S."/>
        </authorList>
    </citation>
    <scope>NUCLEOTIDE SEQUENCE [LARGE SCALE GENOMIC DNA]</scope>
    <source>
        <strain evidence="4">USBA-503</strain>
    </source>
</reference>
<protein>
    <submittedName>
        <fullName evidence="3">Helix-turn-helix</fullName>
    </submittedName>
</protein>
<keyword evidence="4" id="KW-1185">Reference proteome</keyword>
<evidence type="ECO:0000256" key="1">
    <source>
        <dbReference type="ARBA" id="ARBA00023125"/>
    </source>
</evidence>
<dbReference type="EMBL" id="FRAF01000003">
    <property type="protein sequence ID" value="SHJ72553.1"/>
    <property type="molecule type" value="Genomic_DNA"/>
</dbReference>
<dbReference type="CDD" id="cd00093">
    <property type="entry name" value="HTH_XRE"/>
    <property type="match status" value="1"/>
</dbReference>
<dbReference type="InterPro" id="IPR010982">
    <property type="entry name" value="Lambda_DNA-bd_dom_sf"/>
</dbReference>
<keyword evidence="1" id="KW-0238">DNA-binding</keyword>
<dbReference type="AlphaFoldDB" id="A0A1M6LN30"/>
<sequence length="148" mass="16911">MSNDHGKREIPDSVGARIRYLRKQLNLSLKDLERMTGVSPSYINRLEKNHRKAPSVPIIYKLAPALGVSPQELMEMTEEEQREKDVIELVLTHHYTICNGIPATQPMKDGLAEMLQTVMSSDLDGTNKVRDSIVIIEKVREFLKLIRE</sequence>
<feature type="domain" description="HTH cro/C1-type" evidence="2">
    <location>
        <begin position="18"/>
        <end position="73"/>
    </location>
</feature>
<dbReference type="RefSeq" id="WP_072872947.1">
    <property type="nucleotide sequence ID" value="NZ_FRAF01000003.1"/>
</dbReference>
<proteinExistence type="predicted"/>
<dbReference type="GO" id="GO:0003700">
    <property type="term" value="F:DNA-binding transcription factor activity"/>
    <property type="evidence" value="ECO:0007669"/>
    <property type="project" value="TreeGrafter"/>
</dbReference>
<evidence type="ECO:0000259" key="2">
    <source>
        <dbReference type="PROSITE" id="PS50943"/>
    </source>
</evidence>